<name>A0ABS7BWI7_9BACL</name>
<dbReference type="PANTHER" id="PTHR18964:SF149">
    <property type="entry name" value="BIFUNCTIONAL UDP-N-ACETYLGLUCOSAMINE 2-EPIMERASE_N-ACETYLMANNOSAMINE KINASE"/>
    <property type="match status" value="1"/>
</dbReference>
<protein>
    <submittedName>
        <fullName evidence="2">ROK family protein</fullName>
    </submittedName>
</protein>
<dbReference type="SUPFAM" id="SSF53067">
    <property type="entry name" value="Actin-like ATPase domain"/>
    <property type="match status" value="1"/>
</dbReference>
<accession>A0ABS7BWI7</accession>
<gene>
    <name evidence="2" type="ORF">K0U00_03020</name>
</gene>
<evidence type="ECO:0000313" key="2">
    <source>
        <dbReference type="EMBL" id="MBW7453013.1"/>
    </source>
</evidence>
<proteinExistence type="inferred from homology"/>
<dbReference type="Gene3D" id="3.30.420.40">
    <property type="match status" value="2"/>
</dbReference>
<evidence type="ECO:0000313" key="3">
    <source>
        <dbReference type="Proteomes" id="UP001519887"/>
    </source>
</evidence>
<dbReference type="EMBL" id="JAHZIK010000032">
    <property type="protein sequence ID" value="MBW7453013.1"/>
    <property type="molecule type" value="Genomic_DNA"/>
</dbReference>
<comment type="caution">
    <text evidence="2">The sequence shown here is derived from an EMBL/GenBank/DDBJ whole genome shotgun (WGS) entry which is preliminary data.</text>
</comment>
<sequence>MSRTQESGYTAGIDVGGTKVFVCVADPQGNPVIKSKLRTPTESDPESFFRWLFEELALLLVERGLQVYDLSGIGVGFPGVIGDNAGILTNAPAFRWPAIDVRPIILKYYTGSVYLDNDVNMAAWGENWMGAAQGKRHVMMITIGTGIGSAFIFNGELYKGANNAAGEIGNWVVDSCLINNDHGKGEKFGPFEEATSGTGIGIAARDYLSQGGRKSKILEMAGGILERIEAKHVVTAAAEGDETAKKIMDRPLNYMAVGIANAVSLLNPEVVVLGGGVVDSGDYYVNEVRDRASKLTPLPVNIVLATLGNEAGAYGAIAAARLKAELHQKKEKINF</sequence>
<organism evidence="2 3">
    <name type="scientific">Paenibacillus sepulcri</name>
    <dbReference type="NCBI Taxonomy" id="359917"/>
    <lineage>
        <taxon>Bacteria</taxon>
        <taxon>Bacillati</taxon>
        <taxon>Bacillota</taxon>
        <taxon>Bacilli</taxon>
        <taxon>Bacillales</taxon>
        <taxon>Paenibacillaceae</taxon>
        <taxon>Paenibacillus</taxon>
    </lineage>
</organism>
<dbReference type="PANTHER" id="PTHR18964">
    <property type="entry name" value="ROK (REPRESSOR, ORF, KINASE) FAMILY"/>
    <property type="match status" value="1"/>
</dbReference>
<evidence type="ECO:0000256" key="1">
    <source>
        <dbReference type="ARBA" id="ARBA00006479"/>
    </source>
</evidence>
<dbReference type="RefSeq" id="WP_210046323.1">
    <property type="nucleotide sequence ID" value="NZ_JBHLVU010000012.1"/>
</dbReference>
<dbReference type="Proteomes" id="UP001519887">
    <property type="component" value="Unassembled WGS sequence"/>
</dbReference>
<reference evidence="2 3" key="1">
    <citation type="submission" date="2021-07" db="EMBL/GenBank/DDBJ databases">
        <title>Paenibacillus radiodurans sp. nov., isolated from the southeastern edge of Tengger Desert.</title>
        <authorList>
            <person name="Zhang G."/>
        </authorList>
    </citation>
    <scope>NUCLEOTIDE SEQUENCE [LARGE SCALE GENOMIC DNA]</scope>
    <source>
        <strain evidence="2 3">CCM 7311</strain>
    </source>
</reference>
<comment type="similarity">
    <text evidence="1">Belongs to the ROK (NagC/XylR) family.</text>
</comment>
<keyword evidence="3" id="KW-1185">Reference proteome</keyword>
<dbReference type="Pfam" id="PF00480">
    <property type="entry name" value="ROK"/>
    <property type="match status" value="1"/>
</dbReference>
<dbReference type="InterPro" id="IPR043129">
    <property type="entry name" value="ATPase_NBD"/>
</dbReference>
<dbReference type="InterPro" id="IPR000600">
    <property type="entry name" value="ROK"/>
</dbReference>